<evidence type="ECO:0000256" key="1">
    <source>
        <dbReference type="SAM" id="Coils"/>
    </source>
</evidence>
<reference evidence="2 3" key="1">
    <citation type="submission" date="2018-02" db="EMBL/GenBank/DDBJ databases">
        <title>The genomes of Aspergillus section Nigri reveals drivers in fungal speciation.</title>
        <authorList>
            <consortium name="DOE Joint Genome Institute"/>
            <person name="Vesth T.C."/>
            <person name="Nybo J."/>
            <person name="Theobald S."/>
            <person name="Brandl J."/>
            <person name="Frisvad J.C."/>
            <person name="Nielsen K.F."/>
            <person name="Lyhne E.K."/>
            <person name="Kogle M.E."/>
            <person name="Kuo A."/>
            <person name="Riley R."/>
            <person name="Clum A."/>
            <person name="Nolan M."/>
            <person name="Lipzen A."/>
            <person name="Salamov A."/>
            <person name="Henrissat B."/>
            <person name="Wiebenga A."/>
            <person name="De vries R.P."/>
            <person name="Grigoriev I.V."/>
            <person name="Mortensen U.H."/>
            <person name="Andersen M.R."/>
            <person name="Baker S.E."/>
        </authorList>
    </citation>
    <scope>NUCLEOTIDE SEQUENCE [LARGE SCALE GENOMIC DNA]</scope>
    <source>
        <strain evidence="2 3">CBS 313.89</strain>
    </source>
</reference>
<dbReference type="AlphaFoldDB" id="A0A8G1W5Q3"/>
<accession>A0A8G1W5Q3</accession>
<keyword evidence="1" id="KW-0175">Coiled coil</keyword>
<dbReference type="RefSeq" id="XP_040805479.1">
    <property type="nucleotide sequence ID" value="XM_040946230.1"/>
</dbReference>
<feature type="coiled-coil region" evidence="1">
    <location>
        <begin position="69"/>
        <end position="96"/>
    </location>
</feature>
<protein>
    <submittedName>
        <fullName evidence="2">Uncharacterized protein</fullName>
    </submittedName>
</protein>
<dbReference type="VEuPathDB" id="FungiDB:BO72DRAFT_455367"/>
<dbReference type="OrthoDB" id="10454686at2759"/>
<dbReference type="Proteomes" id="UP000249789">
    <property type="component" value="Unassembled WGS sequence"/>
</dbReference>
<evidence type="ECO:0000313" key="2">
    <source>
        <dbReference type="EMBL" id="RAK81469.1"/>
    </source>
</evidence>
<dbReference type="EMBL" id="KZ824625">
    <property type="protein sequence ID" value="RAK81469.1"/>
    <property type="molecule type" value="Genomic_DNA"/>
</dbReference>
<dbReference type="GeneID" id="63863563"/>
<evidence type="ECO:0000313" key="3">
    <source>
        <dbReference type="Proteomes" id="UP000249789"/>
    </source>
</evidence>
<name>A0A8G1W5Q3_9EURO</name>
<proteinExistence type="predicted"/>
<keyword evidence="3" id="KW-1185">Reference proteome</keyword>
<gene>
    <name evidence="2" type="ORF">BO72DRAFT_455367</name>
</gene>
<organism evidence="2 3">
    <name type="scientific">Aspergillus fijiensis CBS 313.89</name>
    <dbReference type="NCBI Taxonomy" id="1448319"/>
    <lineage>
        <taxon>Eukaryota</taxon>
        <taxon>Fungi</taxon>
        <taxon>Dikarya</taxon>
        <taxon>Ascomycota</taxon>
        <taxon>Pezizomycotina</taxon>
        <taxon>Eurotiomycetes</taxon>
        <taxon>Eurotiomycetidae</taxon>
        <taxon>Eurotiales</taxon>
        <taxon>Aspergillaceae</taxon>
        <taxon>Aspergillus</taxon>
    </lineage>
</organism>
<sequence length="100" mass="11278">MSEAQTENLYASLLATARSSVDTVLFLETIQQEIETGYALRTELRHENERALSSLLAAMPKLSERGPFVRRLEEQAQQLTAESASLREKMKVVQNKKISP</sequence>